<organism evidence="4 5">
    <name type="scientific">Eragrostis curvula</name>
    <name type="common">weeping love grass</name>
    <dbReference type="NCBI Taxonomy" id="38414"/>
    <lineage>
        <taxon>Eukaryota</taxon>
        <taxon>Viridiplantae</taxon>
        <taxon>Streptophyta</taxon>
        <taxon>Embryophyta</taxon>
        <taxon>Tracheophyta</taxon>
        <taxon>Spermatophyta</taxon>
        <taxon>Magnoliopsida</taxon>
        <taxon>Liliopsida</taxon>
        <taxon>Poales</taxon>
        <taxon>Poaceae</taxon>
        <taxon>PACMAD clade</taxon>
        <taxon>Chloridoideae</taxon>
        <taxon>Eragrostideae</taxon>
        <taxon>Eragrostidinae</taxon>
        <taxon>Eragrostis</taxon>
    </lineage>
</organism>
<dbReference type="Gene3D" id="3.30.230.130">
    <property type="entry name" value="Cullin, Chain C, Domain 2"/>
    <property type="match status" value="1"/>
</dbReference>
<comment type="similarity">
    <text evidence="1">Belongs to the cullin family.</text>
</comment>
<dbReference type="AlphaFoldDB" id="A0A5J9SW90"/>
<dbReference type="InterPro" id="IPR016158">
    <property type="entry name" value="Cullin_homology"/>
</dbReference>
<evidence type="ECO:0000313" key="4">
    <source>
        <dbReference type="EMBL" id="TVU03260.1"/>
    </source>
</evidence>
<evidence type="ECO:0000313" key="5">
    <source>
        <dbReference type="Proteomes" id="UP000324897"/>
    </source>
</evidence>
<accession>A0A5J9SW90</accession>
<dbReference type="InterPro" id="IPR059120">
    <property type="entry name" value="Cullin-like_AB"/>
</dbReference>
<dbReference type="OrthoDB" id="27073at2759"/>
<reference evidence="4 5" key="1">
    <citation type="journal article" date="2019" name="Sci. Rep.">
        <title>A high-quality genome of Eragrostis curvula grass provides insights into Poaceae evolution and supports new strategies to enhance forage quality.</title>
        <authorList>
            <person name="Carballo J."/>
            <person name="Santos B.A.C.M."/>
            <person name="Zappacosta D."/>
            <person name="Garbus I."/>
            <person name="Selva J.P."/>
            <person name="Gallo C.A."/>
            <person name="Diaz A."/>
            <person name="Albertini E."/>
            <person name="Caccamo M."/>
            <person name="Echenique V."/>
        </authorList>
    </citation>
    <scope>NUCLEOTIDE SEQUENCE [LARGE SCALE GENOMIC DNA]</scope>
    <source>
        <strain evidence="5">cv. Victoria</strain>
        <tissue evidence="4">Leaf</tissue>
    </source>
</reference>
<dbReference type="SUPFAM" id="SSF75632">
    <property type="entry name" value="Cullin homology domain"/>
    <property type="match status" value="1"/>
</dbReference>
<dbReference type="Pfam" id="PF26557">
    <property type="entry name" value="Cullin_AB"/>
    <property type="match status" value="1"/>
</dbReference>
<sequence length="151" mass="15919">MPDPVGQGAPAGGLSPDSSVSLSSPTTGTGTAAASRRAKDIFKEFYLSKYSGNSGRRLMWQNSLGHCVLKADFPKGKKELAVSLFQSVVLMLFNDAQKLSFLDIKESTGIEDKELNEYPLYAGHGVLAPVGPVEASVITVCDDAPEGAVAQ</sequence>
<evidence type="ECO:0000256" key="2">
    <source>
        <dbReference type="SAM" id="MobiDB-lite"/>
    </source>
</evidence>
<dbReference type="GO" id="GO:0031625">
    <property type="term" value="F:ubiquitin protein ligase binding"/>
    <property type="evidence" value="ECO:0007669"/>
    <property type="project" value="InterPro"/>
</dbReference>
<dbReference type="InterPro" id="IPR036317">
    <property type="entry name" value="Cullin_homology_sf"/>
</dbReference>
<evidence type="ECO:0000256" key="1">
    <source>
        <dbReference type="PROSITE-ProRule" id="PRU00330"/>
    </source>
</evidence>
<dbReference type="PROSITE" id="PS50069">
    <property type="entry name" value="CULLIN_2"/>
    <property type="match status" value="1"/>
</dbReference>
<dbReference type="InterPro" id="IPR045093">
    <property type="entry name" value="Cullin"/>
</dbReference>
<name>A0A5J9SW90_9POAL</name>
<dbReference type="PANTHER" id="PTHR11932">
    <property type="entry name" value="CULLIN"/>
    <property type="match status" value="1"/>
</dbReference>
<protein>
    <recommendedName>
        <fullName evidence="3">Cullin family profile domain-containing protein</fullName>
    </recommendedName>
</protein>
<dbReference type="Gramene" id="TVU03260">
    <property type="protein sequence ID" value="TVU03260"/>
    <property type="gene ID" value="EJB05_51203"/>
</dbReference>
<comment type="caution">
    <text evidence="4">The sequence shown here is derived from an EMBL/GenBank/DDBJ whole genome shotgun (WGS) entry which is preliminary data.</text>
</comment>
<proteinExistence type="inferred from homology"/>
<evidence type="ECO:0000259" key="3">
    <source>
        <dbReference type="PROSITE" id="PS50069"/>
    </source>
</evidence>
<keyword evidence="5" id="KW-1185">Reference proteome</keyword>
<feature type="region of interest" description="Disordered" evidence="2">
    <location>
        <begin position="1"/>
        <end position="33"/>
    </location>
</feature>
<dbReference type="GO" id="GO:0006511">
    <property type="term" value="P:ubiquitin-dependent protein catabolic process"/>
    <property type="evidence" value="ECO:0007669"/>
    <property type="project" value="InterPro"/>
</dbReference>
<feature type="non-terminal residue" evidence="4">
    <location>
        <position position="1"/>
    </location>
</feature>
<dbReference type="EMBL" id="RWGY01000200">
    <property type="protein sequence ID" value="TVU03260.1"/>
    <property type="molecule type" value="Genomic_DNA"/>
</dbReference>
<gene>
    <name evidence="4" type="ORF">EJB05_51203</name>
</gene>
<feature type="compositionally biased region" description="Low complexity" evidence="2">
    <location>
        <begin position="12"/>
        <end position="33"/>
    </location>
</feature>
<dbReference type="Proteomes" id="UP000324897">
    <property type="component" value="Unassembled WGS sequence"/>
</dbReference>
<feature type="domain" description="Cullin family profile" evidence="3">
    <location>
        <begin position="53"/>
        <end position="117"/>
    </location>
</feature>